<reference evidence="2 3" key="1">
    <citation type="submission" date="2015-05" db="EMBL/GenBank/DDBJ databases">
        <authorList>
            <person name="Wang D.B."/>
            <person name="Wang M."/>
        </authorList>
    </citation>
    <scope>NUCLEOTIDE SEQUENCE [LARGE SCALE GENOMIC DNA]</scope>
    <source>
        <strain evidence="2">VL1</strain>
    </source>
</reference>
<dbReference type="PRINTS" id="PR00081">
    <property type="entry name" value="GDHRDH"/>
</dbReference>
<dbReference type="GO" id="GO:0005737">
    <property type="term" value="C:cytoplasm"/>
    <property type="evidence" value="ECO:0007669"/>
    <property type="project" value="TreeGrafter"/>
</dbReference>
<dbReference type="SUPFAM" id="SSF51735">
    <property type="entry name" value="NAD(P)-binding Rossmann-fold domains"/>
    <property type="match status" value="1"/>
</dbReference>
<keyword evidence="3" id="KW-1185">Reference proteome</keyword>
<dbReference type="Gene3D" id="3.40.50.720">
    <property type="entry name" value="NAD(P)-binding Rossmann-like Domain"/>
    <property type="match status" value="1"/>
</dbReference>
<dbReference type="InterPro" id="IPR051468">
    <property type="entry name" value="Fungal_SecMetab_SDRs"/>
</dbReference>
<proteinExistence type="inferred from homology"/>
<evidence type="ECO:0000256" key="1">
    <source>
        <dbReference type="ARBA" id="ARBA00006484"/>
    </source>
</evidence>
<protein>
    <recommendedName>
        <fullName evidence="4">Oxidoreductase</fullName>
    </recommendedName>
</protein>
<accession>A0A0G4LYA3</accession>
<dbReference type="PANTHER" id="PTHR43544:SF12">
    <property type="entry name" value="NAD(P)-BINDING ROSSMANN-FOLD SUPERFAMILY PROTEIN"/>
    <property type="match status" value="1"/>
</dbReference>
<dbReference type="GO" id="GO:0016491">
    <property type="term" value="F:oxidoreductase activity"/>
    <property type="evidence" value="ECO:0007669"/>
    <property type="project" value="TreeGrafter"/>
</dbReference>
<gene>
    <name evidence="2" type="ORF">BN1708_004243</name>
</gene>
<evidence type="ECO:0008006" key="4">
    <source>
        <dbReference type="Google" id="ProtNLM"/>
    </source>
</evidence>
<sequence length="316" mass="34804">MMSSTVDMAKSITIITTSKHQQTLRAQQTQHSPHHRPKAMSRPWILISPSSRGVGAALTAHLLRTTRLPILATTRSSPSEARDRFLASVPQDAADRLHVVALDVTREDTMAAAAERAAALFPRKTHHLHLALAIPGILHPEKNPAQVDYARALATYQVNTLGPLMLMKHFHEFLPRNTTQLAGPEETPGEEETGAQKVTLPRHATWLSMSARVGSITDNRAGGWYSYRSSKTGVSSLVKSFDNYLKTRSGDKAVAVAFHPGTVKTDLSRDFWDSVPEGRLLEPDYAAERLVEVVSTGIGLEGRGKLWDWQGEEIKP</sequence>
<dbReference type="EMBL" id="CVQH01020307">
    <property type="protein sequence ID" value="CRK27021.1"/>
    <property type="molecule type" value="Genomic_DNA"/>
</dbReference>
<name>A0A0G4LYA3_VERLO</name>
<comment type="similarity">
    <text evidence="1">Belongs to the short-chain dehydrogenases/reductases (SDR) family.</text>
</comment>
<dbReference type="Proteomes" id="UP000044602">
    <property type="component" value="Unassembled WGS sequence"/>
</dbReference>
<dbReference type="AlphaFoldDB" id="A0A0G4LYA3"/>
<organism evidence="2 3">
    <name type="scientific">Verticillium longisporum</name>
    <name type="common">Verticillium dahliae var. longisporum</name>
    <dbReference type="NCBI Taxonomy" id="100787"/>
    <lineage>
        <taxon>Eukaryota</taxon>
        <taxon>Fungi</taxon>
        <taxon>Dikarya</taxon>
        <taxon>Ascomycota</taxon>
        <taxon>Pezizomycotina</taxon>
        <taxon>Sordariomycetes</taxon>
        <taxon>Hypocreomycetidae</taxon>
        <taxon>Glomerellales</taxon>
        <taxon>Plectosphaerellaceae</taxon>
        <taxon>Verticillium</taxon>
    </lineage>
</organism>
<dbReference type="InterPro" id="IPR036291">
    <property type="entry name" value="NAD(P)-bd_dom_sf"/>
</dbReference>
<evidence type="ECO:0000313" key="2">
    <source>
        <dbReference type="EMBL" id="CRK27021.1"/>
    </source>
</evidence>
<dbReference type="InterPro" id="IPR002347">
    <property type="entry name" value="SDR_fam"/>
</dbReference>
<evidence type="ECO:0000313" key="3">
    <source>
        <dbReference type="Proteomes" id="UP000044602"/>
    </source>
</evidence>
<dbReference type="PANTHER" id="PTHR43544">
    <property type="entry name" value="SHORT-CHAIN DEHYDROGENASE/REDUCTASE"/>
    <property type="match status" value="1"/>
</dbReference>